<evidence type="ECO:0000259" key="2">
    <source>
        <dbReference type="Pfam" id="PF20811"/>
    </source>
</evidence>
<dbReference type="Proteomes" id="UP000591131">
    <property type="component" value="Unassembled WGS sequence"/>
</dbReference>
<feature type="region of interest" description="Disordered" evidence="1">
    <location>
        <begin position="77"/>
        <end position="103"/>
    </location>
</feature>
<feature type="compositionally biased region" description="Basic and acidic residues" evidence="1">
    <location>
        <begin position="77"/>
        <end position="94"/>
    </location>
</feature>
<dbReference type="OrthoDB" id="438379at2759"/>
<organism evidence="3 4">
    <name type="scientific">Perkinsus chesapeaki</name>
    <name type="common">Clam parasite</name>
    <name type="synonym">Perkinsus andrewsi</name>
    <dbReference type="NCBI Taxonomy" id="330153"/>
    <lineage>
        <taxon>Eukaryota</taxon>
        <taxon>Sar</taxon>
        <taxon>Alveolata</taxon>
        <taxon>Perkinsozoa</taxon>
        <taxon>Perkinsea</taxon>
        <taxon>Perkinsida</taxon>
        <taxon>Perkinsidae</taxon>
        <taxon>Perkinsus</taxon>
    </lineage>
</organism>
<dbReference type="GO" id="GO:0006282">
    <property type="term" value="P:regulation of DNA repair"/>
    <property type="evidence" value="ECO:0007669"/>
    <property type="project" value="InterPro"/>
</dbReference>
<dbReference type="PANTHER" id="PTHR12837">
    <property type="entry name" value="POLY ADP-RIBOSE GLYCOHYDROLASE"/>
    <property type="match status" value="1"/>
</dbReference>
<dbReference type="GO" id="GO:0009225">
    <property type="term" value="P:nucleotide-sugar metabolic process"/>
    <property type="evidence" value="ECO:0007669"/>
    <property type="project" value="TreeGrafter"/>
</dbReference>
<feature type="domain" description="PARG helical" evidence="2">
    <location>
        <begin position="125"/>
        <end position="228"/>
    </location>
</feature>
<dbReference type="GO" id="GO:0005737">
    <property type="term" value="C:cytoplasm"/>
    <property type="evidence" value="ECO:0007669"/>
    <property type="project" value="TreeGrafter"/>
</dbReference>
<dbReference type="InterPro" id="IPR048362">
    <property type="entry name" value="PARG_helical"/>
</dbReference>
<gene>
    <name evidence="3" type="ORF">FOL47_008875</name>
</gene>
<protein>
    <recommendedName>
        <fullName evidence="2">PARG helical domain-containing protein</fullName>
    </recommendedName>
</protein>
<dbReference type="GO" id="GO:0005634">
    <property type="term" value="C:nucleus"/>
    <property type="evidence" value="ECO:0007669"/>
    <property type="project" value="TreeGrafter"/>
</dbReference>
<dbReference type="GO" id="GO:1990966">
    <property type="term" value="P:ATP generation from poly-ADP-D-ribose"/>
    <property type="evidence" value="ECO:0007669"/>
    <property type="project" value="TreeGrafter"/>
</dbReference>
<dbReference type="EMBL" id="JAAPAO010000059">
    <property type="protein sequence ID" value="KAF4674675.1"/>
    <property type="molecule type" value="Genomic_DNA"/>
</dbReference>
<evidence type="ECO:0000313" key="3">
    <source>
        <dbReference type="EMBL" id="KAF4674675.1"/>
    </source>
</evidence>
<dbReference type="Pfam" id="PF20811">
    <property type="entry name" value="PARG_cat_N"/>
    <property type="match status" value="1"/>
</dbReference>
<accession>A0A7J6MSV3</accession>
<keyword evidence="4" id="KW-1185">Reference proteome</keyword>
<evidence type="ECO:0000313" key="4">
    <source>
        <dbReference type="Proteomes" id="UP000591131"/>
    </source>
</evidence>
<reference evidence="3 4" key="1">
    <citation type="submission" date="2020-04" db="EMBL/GenBank/DDBJ databases">
        <title>Perkinsus chesapeaki whole genome sequence.</title>
        <authorList>
            <person name="Bogema D.R."/>
        </authorList>
    </citation>
    <scope>NUCLEOTIDE SEQUENCE [LARGE SCALE GENOMIC DNA]</scope>
    <source>
        <strain evidence="3">ATCC PRA-425</strain>
    </source>
</reference>
<dbReference type="AlphaFoldDB" id="A0A7J6MSV3"/>
<dbReference type="InterPro" id="IPR007724">
    <property type="entry name" value="Poly_GlycHdrlase"/>
</dbReference>
<dbReference type="PANTHER" id="PTHR12837:SF0">
    <property type="entry name" value="POLY(ADP-RIBOSE) GLYCOHYDROLASE"/>
    <property type="match status" value="1"/>
</dbReference>
<dbReference type="GO" id="GO:0004649">
    <property type="term" value="F:poly(ADP-ribose) glycohydrolase activity"/>
    <property type="evidence" value="ECO:0007669"/>
    <property type="project" value="InterPro"/>
</dbReference>
<dbReference type="GO" id="GO:0005975">
    <property type="term" value="P:carbohydrate metabolic process"/>
    <property type="evidence" value="ECO:0007669"/>
    <property type="project" value="InterPro"/>
</dbReference>
<sequence length="651" mass="71832">MPEAKHLVLPFDIPESWELISKELTKVKAHDFHTLQSWQVCGEDGMSKIHTAEEYQQLLCRLAHHSGCVPLNLEAMKQNKNEKTKKSSKHTDKKKERKSLPSTVEVPSNFADVSTLLEQLKGISPELHDVFFNFTIPKICHLVLSGPEAFAEERRPKLVLKGHNGSVTVSTRTSLYVLCCGFLCLLPANQRLASPNFKRFFYRSNGNIPTQAQKLVCILNYFNQALGYAPLRPVTVPKADEQDTEERTAEGQEVEMEYEDPAYEKLVKLNSNEAYLRITRRALDIFAPQSPPCDGWLDEEWWASCESKLCNVHVAPPPPAKTTENDTNRSRYLPYGEADTDQLSGKTLLGLTTNKPFGDALGLGTGVEEAYAMEHPDVLLALALCEPTSTGTIPENISVCGGRRYSEVAGIGGSFSCSRSVLDACPSIVNCPDTGHPLISKEIVSLVRLARTAKANKDDGLIAKTAECIDTLNELVLSIASTEALLRWKGQLRVAVDKWHLHNMCILGCDHSKEDDFPIPTLPVKAPLVLYPLANSTPLGTMRVSPEARFILLWLAASTAAAAAARPMVLWDRLGELRHTAVRIDIEEIRESLVRVVEVCRSKGLLAKHALGYLLDYGLESSEVAEQASNDIATAQPDVLRALFSTITAGV</sequence>
<evidence type="ECO:0000256" key="1">
    <source>
        <dbReference type="SAM" id="MobiDB-lite"/>
    </source>
</evidence>
<name>A0A7J6MSV3_PERCH</name>
<comment type="caution">
    <text evidence="3">The sequence shown here is derived from an EMBL/GenBank/DDBJ whole genome shotgun (WGS) entry which is preliminary data.</text>
</comment>
<proteinExistence type="predicted"/>